<proteinExistence type="predicted"/>
<protein>
    <submittedName>
        <fullName evidence="1">Uncharacterized protein</fullName>
    </submittedName>
</protein>
<dbReference type="OrthoDB" id="6375174at2759"/>
<reference evidence="1 2" key="1">
    <citation type="submission" date="2018-11" db="EMBL/GenBank/DDBJ databases">
        <authorList>
            <consortium name="Pathogen Informatics"/>
        </authorList>
    </citation>
    <scope>NUCLEOTIDE SEQUENCE [LARGE SCALE GENOMIC DNA]</scope>
</reference>
<sequence length="70" mass="8026">MFVFEENASGWLDPLMKVRIRSREQNGRSTYTVTKRDLVPGKDFVETRYALVQSHKAYSSACKSSSAEHK</sequence>
<name>A0A3P7M1U0_STRVU</name>
<evidence type="ECO:0000313" key="1">
    <source>
        <dbReference type="EMBL" id="VDM85238.1"/>
    </source>
</evidence>
<dbReference type="AlphaFoldDB" id="A0A3P7M1U0"/>
<gene>
    <name evidence="1" type="ORF">SVUK_LOCUS20236</name>
</gene>
<accession>A0A3P7M1U0</accession>
<dbReference type="EMBL" id="UYYB01137868">
    <property type="protein sequence ID" value="VDM85238.1"/>
    <property type="molecule type" value="Genomic_DNA"/>
</dbReference>
<organism evidence="1 2">
    <name type="scientific">Strongylus vulgaris</name>
    <name type="common">Blood worm</name>
    <dbReference type="NCBI Taxonomy" id="40348"/>
    <lineage>
        <taxon>Eukaryota</taxon>
        <taxon>Metazoa</taxon>
        <taxon>Ecdysozoa</taxon>
        <taxon>Nematoda</taxon>
        <taxon>Chromadorea</taxon>
        <taxon>Rhabditida</taxon>
        <taxon>Rhabditina</taxon>
        <taxon>Rhabditomorpha</taxon>
        <taxon>Strongyloidea</taxon>
        <taxon>Strongylidae</taxon>
        <taxon>Strongylus</taxon>
    </lineage>
</organism>
<evidence type="ECO:0000313" key="2">
    <source>
        <dbReference type="Proteomes" id="UP000270094"/>
    </source>
</evidence>
<dbReference type="Proteomes" id="UP000270094">
    <property type="component" value="Unassembled WGS sequence"/>
</dbReference>
<keyword evidence="2" id="KW-1185">Reference proteome</keyword>